<dbReference type="InterPro" id="IPR057727">
    <property type="entry name" value="WCX_dom"/>
</dbReference>
<dbReference type="InterPro" id="IPR051534">
    <property type="entry name" value="CBASS_pafABC_assoc_protein"/>
</dbReference>
<dbReference type="Pfam" id="PF25583">
    <property type="entry name" value="WCX"/>
    <property type="match status" value="1"/>
</dbReference>
<organism evidence="3 4">
    <name type="scientific">Rheinheimera maricola</name>
    <dbReference type="NCBI Taxonomy" id="2793282"/>
    <lineage>
        <taxon>Bacteria</taxon>
        <taxon>Pseudomonadati</taxon>
        <taxon>Pseudomonadota</taxon>
        <taxon>Gammaproteobacteria</taxon>
        <taxon>Chromatiales</taxon>
        <taxon>Chromatiaceae</taxon>
        <taxon>Rheinheimera</taxon>
    </lineage>
</organism>
<accession>A0ABS7X5J4</accession>
<reference evidence="3 4" key="1">
    <citation type="submission" date="2020-12" db="EMBL/GenBank/DDBJ databases">
        <authorList>
            <person name="Ruan W."/>
            <person name="Khan S.A."/>
            <person name="Jeon C.O."/>
        </authorList>
    </citation>
    <scope>NUCLEOTIDE SEQUENCE [LARGE SCALE GENOMIC DNA]</scope>
    <source>
        <strain evidence="3 4">MA-13</strain>
    </source>
</reference>
<dbReference type="InterPro" id="IPR026881">
    <property type="entry name" value="WYL_dom"/>
</dbReference>
<gene>
    <name evidence="3" type="ORF">I4W93_004380</name>
</gene>
<dbReference type="PANTHER" id="PTHR34580">
    <property type="match status" value="1"/>
</dbReference>
<evidence type="ECO:0000313" key="4">
    <source>
        <dbReference type="Proteomes" id="UP000663814"/>
    </source>
</evidence>
<feature type="domain" description="WCX" evidence="2">
    <location>
        <begin position="248"/>
        <end position="325"/>
    </location>
</feature>
<feature type="domain" description="WYL" evidence="1">
    <location>
        <begin position="146"/>
        <end position="213"/>
    </location>
</feature>
<dbReference type="RefSeq" id="WP_205310596.1">
    <property type="nucleotide sequence ID" value="NZ_JAERPS020000001.1"/>
</dbReference>
<keyword evidence="4" id="KW-1185">Reference proteome</keyword>
<dbReference type="Pfam" id="PF13280">
    <property type="entry name" value="WYL"/>
    <property type="match status" value="1"/>
</dbReference>
<evidence type="ECO:0000259" key="1">
    <source>
        <dbReference type="Pfam" id="PF13280"/>
    </source>
</evidence>
<name>A0ABS7X5J4_9GAMM</name>
<comment type="caution">
    <text evidence="3">The sequence shown here is derived from an EMBL/GenBank/DDBJ whole genome shotgun (WGS) entry which is preliminary data.</text>
</comment>
<evidence type="ECO:0000259" key="2">
    <source>
        <dbReference type="Pfam" id="PF25583"/>
    </source>
</evidence>
<dbReference type="Proteomes" id="UP000663814">
    <property type="component" value="Unassembled WGS sequence"/>
</dbReference>
<sequence length="331" mass="37954">MEPLIDAIYRLLPTRAEAALSASLLRDKLENHHELLECTNKKTRYQKVKRQLDKLEADKAGKIFVQPQGKENLYWKRCEPEQQLHYLLTQLSLFQDVIKQRLPASQQQQLADVMQSLPDNKANWLRKIYIAPSSVWQPPKLDPAVTSVVYQAIEENKVFSCDYTTLDGITRRQTLVPWGLMTKAEKVYVLAIRRGSTKPAPITYALISIRNAELGDRQALLEGLPPDTDLRTYCEAHNIGSFAAEAKQITLVVRFYGNAGRNIKETPLSDDMQVHEINERCREVIATVQNSVELRKYLRGFGEQAEVIAPPELRQQMVAELHAWLTRYQTK</sequence>
<proteinExistence type="predicted"/>
<dbReference type="EMBL" id="JAERPS020000001">
    <property type="protein sequence ID" value="MBZ9610824.1"/>
    <property type="molecule type" value="Genomic_DNA"/>
</dbReference>
<dbReference type="PANTHER" id="PTHR34580:SF1">
    <property type="entry name" value="PROTEIN PAFC"/>
    <property type="match status" value="1"/>
</dbReference>
<protein>
    <submittedName>
        <fullName evidence="3">WYL domain-containing protein</fullName>
    </submittedName>
</protein>
<evidence type="ECO:0000313" key="3">
    <source>
        <dbReference type="EMBL" id="MBZ9610824.1"/>
    </source>
</evidence>
<reference evidence="3 4" key="2">
    <citation type="submission" date="2021-08" db="EMBL/GenBank/DDBJ databases">
        <title>Rheinheimera aquimaris sp. nov., isolated from seawater of the East Sea in Korea.</title>
        <authorList>
            <person name="Kim K.H."/>
            <person name="Wenting R."/>
            <person name="Kim K.R."/>
            <person name="Jeon C.O."/>
        </authorList>
    </citation>
    <scope>NUCLEOTIDE SEQUENCE [LARGE SCALE GENOMIC DNA]</scope>
    <source>
        <strain evidence="3 4">MA-13</strain>
    </source>
</reference>